<dbReference type="Gene3D" id="3.90.1570.10">
    <property type="entry name" value="tt1808, chain A"/>
    <property type="match status" value="1"/>
</dbReference>
<sequence>MKVSSTEVQNNFGKYLVLAAKEDIIITRNGMEIAILSAIRDAVSDGGPVPGAVMEKAEEYGYGIRKASYEEFLELTRDSEERYEYIDGEIYLLSSPKTVHQTALTELFGIFYNWFQGKECIPLVAPYDITLKRNPENINIVQPDIMVICDLAEKLDENDYYKGVPAIVVEILSQSTRSKDLIKKLDLYMSCGVGEYWVVNPINREVAVYLFEDKNIIKNITYRKSEIAHSFIFKGLSAELDRIFK</sequence>
<dbReference type="InterPro" id="IPR011335">
    <property type="entry name" value="Restrct_endonuc-II-like"/>
</dbReference>
<evidence type="ECO:0000313" key="2">
    <source>
        <dbReference type="EMBL" id="GBF32317.1"/>
    </source>
</evidence>
<name>A0A2L2X7Z4_9FIRM</name>
<organism evidence="2 3">
    <name type="scientific">Desulfocucumis palustris</name>
    <dbReference type="NCBI Taxonomy" id="1898651"/>
    <lineage>
        <taxon>Bacteria</taxon>
        <taxon>Bacillati</taxon>
        <taxon>Bacillota</taxon>
        <taxon>Clostridia</taxon>
        <taxon>Eubacteriales</taxon>
        <taxon>Desulfocucumaceae</taxon>
        <taxon>Desulfocucumis</taxon>
    </lineage>
</organism>
<protein>
    <recommendedName>
        <fullName evidence="1">Putative restriction endonuclease domain-containing protein</fullName>
    </recommendedName>
</protein>
<reference evidence="3" key="1">
    <citation type="submission" date="2018-02" db="EMBL/GenBank/DDBJ databases">
        <title>Genome sequence of Desulfocucumis palustris strain NAW-5.</title>
        <authorList>
            <person name="Watanabe M."/>
            <person name="Kojima H."/>
            <person name="Fukui M."/>
        </authorList>
    </citation>
    <scope>NUCLEOTIDE SEQUENCE [LARGE SCALE GENOMIC DNA]</scope>
    <source>
        <strain evidence="3">NAW-5</strain>
    </source>
</reference>
<evidence type="ECO:0000259" key="1">
    <source>
        <dbReference type="Pfam" id="PF05685"/>
    </source>
</evidence>
<dbReference type="Proteomes" id="UP000239549">
    <property type="component" value="Unassembled WGS sequence"/>
</dbReference>
<dbReference type="EMBL" id="BFAV01000025">
    <property type="protein sequence ID" value="GBF32317.1"/>
    <property type="molecule type" value="Genomic_DNA"/>
</dbReference>
<keyword evidence="3" id="KW-1185">Reference proteome</keyword>
<proteinExistence type="predicted"/>
<accession>A0A2L2X7Z4</accession>
<dbReference type="SUPFAM" id="SSF52980">
    <property type="entry name" value="Restriction endonuclease-like"/>
    <property type="match status" value="1"/>
</dbReference>
<dbReference type="InterPro" id="IPR012296">
    <property type="entry name" value="Nuclease_put_TT1808"/>
</dbReference>
<dbReference type="PANTHER" id="PTHR34107">
    <property type="entry name" value="SLL0198 PROTEIN-RELATED"/>
    <property type="match status" value="1"/>
</dbReference>
<dbReference type="PANTHER" id="PTHR34107:SF4">
    <property type="entry name" value="SLL1222 PROTEIN"/>
    <property type="match status" value="1"/>
</dbReference>
<dbReference type="CDD" id="cd06260">
    <property type="entry name" value="DUF820-like"/>
    <property type="match status" value="1"/>
</dbReference>
<dbReference type="RefSeq" id="WP_104370871.1">
    <property type="nucleotide sequence ID" value="NZ_BFAV01000025.1"/>
</dbReference>
<evidence type="ECO:0000313" key="3">
    <source>
        <dbReference type="Proteomes" id="UP000239549"/>
    </source>
</evidence>
<dbReference type="Pfam" id="PF05685">
    <property type="entry name" value="Uma2"/>
    <property type="match status" value="1"/>
</dbReference>
<dbReference type="AlphaFoldDB" id="A0A2L2X7Z4"/>
<dbReference type="InterPro" id="IPR008538">
    <property type="entry name" value="Uma2"/>
</dbReference>
<dbReference type="OrthoDB" id="9798254at2"/>
<comment type="caution">
    <text evidence="2">The sequence shown here is derived from an EMBL/GenBank/DDBJ whole genome shotgun (WGS) entry which is preliminary data.</text>
</comment>
<gene>
    <name evidence="2" type="ORF">DCCM_0511</name>
</gene>
<feature type="domain" description="Putative restriction endonuclease" evidence="1">
    <location>
        <begin position="70"/>
        <end position="222"/>
    </location>
</feature>